<protein>
    <recommendedName>
        <fullName evidence="3">Cyclopropane fatty acid synthase</fullName>
    </recommendedName>
</protein>
<evidence type="ECO:0000313" key="1">
    <source>
        <dbReference type="EMBL" id="EGK73123.1"/>
    </source>
</evidence>
<dbReference type="EMBL" id="AFHG01000029">
    <property type="protein sequence ID" value="EGK73123.1"/>
    <property type="molecule type" value="Genomic_DNA"/>
</dbReference>
<proteinExistence type="predicted"/>
<reference evidence="1 2" key="1">
    <citation type="journal article" date="2011" name="J. Bacteriol.">
        <title>Genome sequence of Methyloversatilis universalis FAM5T, a methylotrophic representative of the order Rhodocyclales.</title>
        <authorList>
            <person name="Kittichotirat W."/>
            <person name="Good N.M."/>
            <person name="Hall R."/>
            <person name="Bringel F."/>
            <person name="Lajus A."/>
            <person name="Medigue C."/>
            <person name="Smalley N.E."/>
            <person name="Beck D."/>
            <person name="Bumgarner R."/>
            <person name="Vuilleumier S."/>
            <person name="Kalyuzhnaya M.G."/>
        </authorList>
    </citation>
    <scope>NUCLEOTIDE SEQUENCE [LARGE SCALE GENOMIC DNA]</scope>
    <source>
        <strain evidence="2">ATCC BAA-1314 / JCM 13912 / FAM5</strain>
    </source>
</reference>
<accession>F5R7X0</accession>
<dbReference type="Proteomes" id="UP000005019">
    <property type="component" value="Unassembled WGS sequence"/>
</dbReference>
<comment type="caution">
    <text evidence="1">The sequence shown here is derived from an EMBL/GenBank/DDBJ whole genome shotgun (WGS) entry which is preliminary data.</text>
</comment>
<keyword evidence="2" id="KW-1185">Reference proteome</keyword>
<sequence length="242" mass="27994">MHARATPVSTRFAYRLFFLRIALSRLGAAPVPMLALNRWAPLSFHYRDHGARDGSHPLQWIRAVLEREGLRCADGEVVLQTMPRLFGYVFNPVSFWFCHDRDGALRAVLCEVNNTFGERHDYLVAHPDGRPIRDGEWMETRKVFHVSPFFPVSGSYRFRFDRRSDLHAVAIDYYDQGGRRLRTRLSGRAEAMSRGAALRALCAHPLMTLAVMARIHIQAFHLWRARVPFFRKPLPPVQELTR</sequence>
<gene>
    <name evidence="1" type="ORF">METUNv1_00294</name>
</gene>
<dbReference type="STRING" id="1000565.METUNv1_00294"/>
<name>F5R7X0_METUF</name>
<dbReference type="InterPro" id="IPR010775">
    <property type="entry name" value="DUF1365"/>
</dbReference>
<dbReference type="PANTHER" id="PTHR33973:SF4">
    <property type="entry name" value="OS07G0153300 PROTEIN"/>
    <property type="match status" value="1"/>
</dbReference>
<evidence type="ECO:0008006" key="3">
    <source>
        <dbReference type="Google" id="ProtNLM"/>
    </source>
</evidence>
<dbReference type="Pfam" id="PF07103">
    <property type="entry name" value="DUF1365"/>
    <property type="match status" value="1"/>
</dbReference>
<evidence type="ECO:0000313" key="2">
    <source>
        <dbReference type="Proteomes" id="UP000005019"/>
    </source>
</evidence>
<organism evidence="1 2">
    <name type="scientific">Methyloversatilis universalis (strain ATCC BAA-1314 / DSM 25237 / JCM 13912 / CCUG 52030 / FAM5)</name>
    <dbReference type="NCBI Taxonomy" id="1000565"/>
    <lineage>
        <taxon>Bacteria</taxon>
        <taxon>Pseudomonadati</taxon>
        <taxon>Pseudomonadota</taxon>
        <taxon>Betaproteobacteria</taxon>
        <taxon>Nitrosomonadales</taxon>
        <taxon>Sterolibacteriaceae</taxon>
        <taxon>Methyloversatilis</taxon>
    </lineage>
</organism>
<dbReference type="eggNOG" id="COG3496">
    <property type="taxonomic scope" value="Bacteria"/>
</dbReference>
<dbReference type="PANTHER" id="PTHR33973">
    <property type="entry name" value="OS07G0153300 PROTEIN"/>
    <property type="match status" value="1"/>
</dbReference>
<dbReference type="AlphaFoldDB" id="F5R7X0"/>
<dbReference type="OrthoDB" id="9778801at2"/>